<organism evidence="3 4">
    <name type="scientific">Pseudomonas carassii</name>
    <dbReference type="NCBI Taxonomy" id="3115855"/>
    <lineage>
        <taxon>Bacteria</taxon>
        <taxon>Pseudomonadati</taxon>
        <taxon>Pseudomonadota</taxon>
        <taxon>Gammaproteobacteria</taxon>
        <taxon>Pseudomonadales</taxon>
        <taxon>Pseudomonadaceae</taxon>
        <taxon>Pseudomonas</taxon>
    </lineage>
</organism>
<evidence type="ECO:0000313" key="3">
    <source>
        <dbReference type="EMBL" id="MEE1888729.1"/>
    </source>
</evidence>
<keyword evidence="4" id="KW-1185">Reference proteome</keyword>
<name>A0ABU7HBM6_9PSED</name>
<feature type="domain" description="NAD-dependent epimerase/dehydratase" evidence="1">
    <location>
        <begin position="3"/>
        <end position="186"/>
    </location>
</feature>
<dbReference type="Proteomes" id="UP001354227">
    <property type="component" value="Unassembled WGS sequence"/>
</dbReference>
<accession>A0ABU7HBM6</accession>
<dbReference type="Gene3D" id="2.60.120.10">
    <property type="entry name" value="Jelly Rolls"/>
    <property type="match status" value="1"/>
</dbReference>
<dbReference type="CDD" id="cd07007">
    <property type="entry name" value="cupin_CapF-like_C"/>
    <property type="match status" value="1"/>
</dbReference>
<proteinExistence type="predicted"/>
<dbReference type="InterPro" id="IPR001509">
    <property type="entry name" value="Epimerase_deHydtase"/>
</dbReference>
<comment type="caution">
    <text evidence="3">The sequence shown here is derived from an EMBL/GenBank/DDBJ whole genome shotgun (WGS) entry which is preliminary data.</text>
</comment>
<dbReference type="SUPFAM" id="SSF51735">
    <property type="entry name" value="NAD(P)-binding Rossmann-fold domains"/>
    <property type="match status" value="1"/>
</dbReference>
<dbReference type="CDD" id="cd05261">
    <property type="entry name" value="CAPF_like_SDR_e"/>
    <property type="match status" value="1"/>
</dbReference>
<dbReference type="InterPro" id="IPR029303">
    <property type="entry name" value="CapF_C"/>
</dbReference>
<evidence type="ECO:0000313" key="4">
    <source>
        <dbReference type="Proteomes" id="UP001354227"/>
    </source>
</evidence>
<evidence type="ECO:0000259" key="1">
    <source>
        <dbReference type="Pfam" id="PF01370"/>
    </source>
</evidence>
<dbReference type="PANTHER" id="PTHR43245">
    <property type="entry name" value="BIFUNCTIONAL POLYMYXIN RESISTANCE PROTEIN ARNA"/>
    <property type="match status" value="1"/>
</dbReference>
<dbReference type="EMBL" id="JAZDCT010000016">
    <property type="protein sequence ID" value="MEE1888729.1"/>
    <property type="molecule type" value="Genomic_DNA"/>
</dbReference>
<gene>
    <name evidence="3" type="ORF">V0R62_13785</name>
</gene>
<dbReference type="RefSeq" id="WP_330104114.1">
    <property type="nucleotide sequence ID" value="NZ_JAZDCT010000016.1"/>
</dbReference>
<evidence type="ECO:0000259" key="2">
    <source>
        <dbReference type="Pfam" id="PF14667"/>
    </source>
</evidence>
<dbReference type="PANTHER" id="PTHR43245:SF55">
    <property type="entry name" value="NAD(P)-BINDING DOMAIN-CONTAINING PROTEIN"/>
    <property type="match status" value="1"/>
</dbReference>
<dbReference type="NCBIfam" id="NF047837">
    <property type="entry name" value="UDPAcbARedWbcJ"/>
    <property type="match status" value="1"/>
</dbReference>
<dbReference type="InterPro" id="IPR036291">
    <property type="entry name" value="NAD(P)-bd_dom_sf"/>
</dbReference>
<dbReference type="Gene3D" id="3.40.50.720">
    <property type="entry name" value="NAD(P)-binding Rossmann-like Domain"/>
    <property type="match status" value="1"/>
</dbReference>
<reference evidence="3" key="1">
    <citation type="submission" date="2024-01" db="EMBL/GenBank/DDBJ databases">
        <title>Unpublished Manusciprt.</title>
        <authorList>
            <person name="Duman M."/>
            <person name="Valdes E.G."/>
            <person name="Ajmi N."/>
            <person name="Altun S."/>
            <person name="Saticioglu I.B."/>
        </authorList>
    </citation>
    <scope>NUCLEOTIDE SEQUENCE</scope>
    <source>
        <strain evidence="3">137P</strain>
    </source>
</reference>
<dbReference type="Pfam" id="PF01370">
    <property type="entry name" value="Epimerase"/>
    <property type="match status" value="1"/>
</dbReference>
<dbReference type="InterPro" id="IPR011051">
    <property type="entry name" value="RmlC_Cupin_sf"/>
</dbReference>
<dbReference type="InterPro" id="IPR014710">
    <property type="entry name" value="RmlC-like_jellyroll"/>
</dbReference>
<dbReference type="InterPro" id="IPR050177">
    <property type="entry name" value="Lipid_A_modif_metabolic_enz"/>
</dbReference>
<protein>
    <submittedName>
        <fullName evidence="3">Capsular polysaccharide biosynthesis protein CapF</fullName>
    </submittedName>
</protein>
<feature type="domain" description="Capsular polysaccharide assembling protein CapF C-terminal" evidence="2">
    <location>
        <begin position="254"/>
        <end position="364"/>
    </location>
</feature>
<sequence length="372" mass="41325">MNVLITGANGFVGQNLIAHLNEQHDVQVLRFTRDDGLDSLPSLVKQADFVFHLAGVNRPQDPLEFQSGNADLTRALCDAIVAAGRPVPVLYTSSIQAGLDNPYGLSKRAAEDVLIQLAASQGVPVHLFRLPNVFGKWARPNYNSAVATFCHNIARDLAITLNDPDAQINLVYVDDVIAQFIAVMRGTVAGSPFVSVEPQYRITVGELAEQLRAFRDSRQSMVTEAVGTGLVRALYSTYLSYVPPERFTYDVPRHGDPRGVFVEMLKTRDSGQFSYFTAHPGITRGGHYHHSKTEKFLVIKGKACFRFRHIVTGEFHELFTDGEQARVVETVPGWTHDITNVGEDEMIVMLWANEIFDREHPDTYARPVGTQA</sequence>
<dbReference type="SUPFAM" id="SSF51182">
    <property type="entry name" value="RmlC-like cupins"/>
    <property type="match status" value="1"/>
</dbReference>
<dbReference type="Pfam" id="PF14667">
    <property type="entry name" value="Polysacc_synt_C"/>
    <property type="match status" value="1"/>
</dbReference>